<keyword evidence="2 7" id="KW-0238">DNA-binding</keyword>
<dbReference type="PROSITE" id="PS50090">
    <property type="entry name" value="MYB_LIKE"/>
    <property type="match status" value="2"/>
</dbReference>
<dbReference type="SMART" id="SM00717">
    <property type="entry name" value="SANT"/>
    <property type="match status" value="4"/>
</dbReference>
<sequence>MGKRHKKEESGKLKHSSKSKKHSTENNKWLDWKLKDDDSNAVPEGMSIAAIQAVDEFKKKRKHNDSDKNSKKKKHKHKKHQAEKIKGKDKTDTEDFNVDPALSSLGAPFETGEDVDAHKEKENHQLEEEAAVSNNSSSGDSSSDIDEENFMDANSTLIPEPIEHQLAFVGSPKKDNSDKSSSDLNDIALKAYSHVGSHNKPAPIKGSSELDKAFVVKNFSDSVSLEPLSESINNHSGILSSSMQSAGRGFDEKEDELLDKYISEYQQLKNFNREQLCDRIWNNNGQRDEFWKNICKILPYRSRSSLYKHVRRRYHVFEQRGKWTKEEDEQLSQLCLEKEGQWSLIGKVMGRMPEDVRDRWRNYIKCGNKRASQKWTTEEEELLKQVITEMLADAVKHQKKSEAELDGIQDGILDEDDKHNQLITRGPKGKRISDNLGFTDVINWTVVSELMGGARSRIQCRYKWNKMIKDEAINKVKGISLPEKKWLINNLKEHQYTHQSHIDWESISKEQPGPGEWSALELRLCYEKSREPIKDIKNKTVTKICEEIIVHLETA</sequence>
<keyword evidence="3" id="KW-0539">Nucleus</keyword>
<dbReference type="PANTHER" id="PTHR46380">
    <property type="entry name" value="CYCLIN-D-BINDING MYB-LIKE TRANSCRIPTION FACTOR 1"/>
    <property type="match status" value="1"/>
</dbReference>
<feature type="domain" description="HTH myb-type" evidence="6">
    <location>
        <begin position="443"/>
        <end position="472"/>
    </location>
</feature>
<reference evidence="7 8" key="1">
    <citation type="submission" date="2024-05" db="EMBL/GenBank/DDBJ databases">
        <title>Long read based assembly of the Candida bracarensis genome reveals expanded adhesin content.</title>
        <authorList>
            <person name="Marcet-Houben M."/>
            <person name="Ksiezopolska E."/>
            <person name="Gabaldon T."/>
        </authorList>
    </citation>
    <scope>NUCLEOTIDE SEQUENCE [LARGE SCALE GENOMIC DNA]</scope>
    <source>
        <strain evidence="7 8">CBM6</strain>
    </source>
</reference>
<dbReference type="GO" id="GO:0003677">
    <property type="term" value="F:DNA binding"/>
    <property type="evidence" value="ECO:0007669"/>
    <property type="project" value="UniProtKB-KW"/>
</dbReference>
<dbReference type="PROSITE" id="PS51294">
    <property type="entry name" value="HTH_MYB"/>
    <property type="match status" value="2"/>
</dbReference>
<accession>A0ABR4NU49</accession>
<gene>
    <name evidence="7" type="ORF">RNJ44_04171</name>
</gene>
<name>A0ABR4NU49_9SACH</name>
<dbReference type="SUPFAM" id="SSF46689">
    <property type="entry name" value="Homeodomain-like"/>
    <property type="match status" value="2"/>
</dbReference>
<evidence type="ECO:0000313" key="7">
    <source>
        <dbReference type="EMBL" id="KAL3232255.1"/>
    </source>
</evidence>
<keyword evidence="8" id="KW-1185">Reference proteome</keyword>
<dbReference type="InterPro" id="IPR009057">
    <property type="entry name" value="Homeodomain-like_sf"/>
</dbReference>
<evidence type="ECO:0000259" key="5">
    <source>
        <dbReference type="PROSITE" id="PS50090"/>
    </source>
</evidence>
<comment type="subcellular location">
    <subcellularLocation>
        <location evidence="1">Nucleus</location>
    </subcellularLocation>
</comment>
<feature type="compositionally biased region" description="Basic and acidic residues" evidence="4">
    <location>
        <begin position="82"/>
        <end position="93"/>
    </location>
</feature>
<dbReference type="EMBL" id="JBEVYD010000005">
    <property type="protein sequence ID" value="KAL3232255.1"/>
    <property type="molecule type" value="Genomic_DNA"/>
</dbReference>
<comment type="caution">
    <text evidence="7">The sequence shown here is derived from an EMBL/GenBank/DDBJ whole genome shotgun (WGS) entry which is preliminary data.</text>
</comment>
<dbReference type="PANTHER" id="PTHR46380:SF2">
    <property type="entry name" value="CYCLIN-D-BINDING MYB-LIKE TRANSCRIPTION FACTOR 1"/>
    <property type="match status" value="1"/>
</dbReference>
<feature type="compositionally biased region" description="Low complexity" evidence="4">
    <location>
        <begin position="133"/>
        <end position="142"/>
    </location>
</feature>
<proteinExistence type="predicted"/>
<dbReference type="InterPro" id="IPR017930">
    <property type="entry name" value="Myb_dom"/>
</dbReference>
<feature type="region of interest" description="Disordered" evidence="4">
    <location>
        <begin position="1"/>
        <end position="41"/>
    </location>
</feature>
<dbReference type="InterPro" id="IPR051651">
    <property type="entry name" value="DMTF1_DNA-bind_reg"/>
</dbReference>
<feature type="domain" description="Myb-like" evidence="5">
    <location>
        <begin position="367"/>
        <end position="468"/>
    </location>
</feature>
<evidence type="ECO:0000256" key="2">
    <source>
        <dbReference type="ARBA" id="ARBA00023125"/>
    </source>
</evidence>
<dbReference type="Pfam" id="PF13921">
    <property type="entry name" value="Myb_DNA-bind_6"/>
    <property type="match status" value="1"/>
</dbReference>
<organism evidence="7 8">
    <name type="scientific">Nakaseomyces bracarensis</name>
    <dbReference type="NCBI Taxonomy" id="273131"/>
    <lineage>
        <taxon>Eukaryota</taxon>
        <taxon>Fungi</taxon>
        <taxon>Dikarya</taxon>
        <taxon>Ascomycota</taxon>
        <taxon>Saccharomycotina</taxon>
        <taxon>Saccharomycetes</taxon>
        <taxon>Saccharomycetales</taxon>
        <taxon>Saccharomycetaceae</taxon>
        <taxon>Nakaseomyces</taxon>
    </lineage>
</organism>
<feature type="compositionally biased region" description="Basic and acidic residues" evidence="4">
    <location>
        <begin position="22"/>
        <end position="38"/>
    </location>
</feature>
<evidence type="ECO:0000256" key="4">
    <source>
        <dbReference type="SAM" id="MobiDB-lite"/>
    </source>
</evidence>
<evidence type="ECO:0000313" key="8">
    <source>
        <dbReference type="Proteomes" id="UP001623330"/>
    </source>
</evidence>
<protein>
    <submittedName>
        <fullName evidence="7">DNA-binding protein REB1</fullName>
    </submittedName>
</protein>
<feature type="domain" description="HTH myb-type" evidence="6">
    <location>
        <begin position="315"/>
        <end position="368"/>
    </location>
</feature>
<evidence type="ECO:0000256" key="1">
    <source>
        <dbReference type="ARBA" id="ARBA00004123"/>
    </source>
</evidence>
<dbReference type="Gene3D" id="1.10.10.60">
    <property type="entry name" value="Homeodomain-like"/>
    <property type="match status" value="2"/>
</dbReference>
<dbReference type="InterPro" id="IPR001005">
    <property type="entry name" value="SANT/Myb"/>
</dbReference>
<dbReference type="Proteomes" id="UP001623330">
    <property type="component" value="Unassembled WGS sequence"/>
</dbReference>
<feature type="compositionally biased region" description="Basic and acidic residues" evidence="4">
    <location>
        <begin position="115"/>
        <end position="127"/>
    </location>
</feature>
<feature type="compositionally biased region" description="Basic residues" evidence="4">
    <location>
        <begin position="70"/>
        <end position="81"/>
    </location>
</feature>
<evidence type="ECO:0000259" key="6">
    <source>
        <dbReference type="PROSITE" id="PS51294"/>
    </source>
</evidence>
<feature type="domain" description="Myb-like" evidence="5">
    <location>
        <begin position="319"/>
        <end position="364"/>
    </location>
</feature>
<evidence type="ECO:0000256" key="3">
    <source>
        <dbReference type="ARBA" id="ARBA00023242"/>
    </source>
</evidence>
<dbReference type="CDD" id="cd00167">
    <property type="entry name" value="SANT"/>
    <property type="match status" value="1"/>
</dbReference>
<feature type="region of interest" description="Disordered" evidence="4">
    <location>
        <begin position="53"/>
        <end position="149"/>
    </location>
</feature>